<proteinExistence type="predicted"/>
<dbReference type="AlphaFoldDB" id="A0A833T8T2"/>
<evidence type="ECO:0000313" key="2">
    <source>
        <dbReference type="EMBL" id="KAF5442187.1"/>
    </source>
</evidence>
<protein>
    <submittedName>
        <fullName evidence="2">Uncharacterized protein</fullName>
    </submittedName>
</protein>
<accession>A0A833T8T2</accession>
<reference evidence="2" key="2">
    <citation type="submission" date="2020-03" db="EMBL/GenBank/DDBJ databases">
        <title>Walnut 2.0.</title>
        <authorList>
            <person name="Marrano A."/>
            <person name="Britton M."/>
            <person name="Zimin A.V."/>
            <person name="Zaini P.A."/>
            <person name="Workman R."/>
            <person name="Puiu D."/>
            <person name="Bianco L."/>
            <person name="Allen B.J."/>
            <person name="Troggio M."/>
            <person name="Leslie C.A."/>
            <person name="Timp W."/>
            <person name="Dendekar A."/>
            <person name="Salzberg S.L."/>
            <person name="Neale D.B."/>
        </authorList>
    </citation>
    <scope>NUCLEOTIDE SEQUENCE</scope>
    <source>
        <tissue evidence="2">Leaves</tissue>
    </source>
</reference>
<gene>
    <name evidence="2" type="ORF">F2P56_034874</name>
</gene>
<organism evidence="2 3">
    <name type="scientific">Juglans regia</name>
    <name type="common">English walnut</name>
    <dbReference type="NCBI Taxonomy" id="51240"/>
    <lineage>
        <taxon>Eukaryota</taxon>
        <taxon>Viridiplantae</taxon>
        <taxon>Streptophyta</taxon>
        <taxon>Embryophyta</taxon>
        <taxon>Tracheophyta</taxon>
        <taxon>Spermatophyta</taxon>
        <taxon>Magnoliopsida</taxon>
        <taxon>eudicotyledons</taxon>
        <taxon>Gunneridae</taxon>
        <taxon>Pentapetalae</taxon>
        <taxon>rosids</taxon>
        <taxon>fabids</taxon>
        <taxon>Fagales</taxon>
        <taxon>Juglandaceae</taxon>
        <taxon>Juglans</taxon>
    </lineage>
</organism>
<feature type="region of interest" description="Disordered" evidence="1">
    <location>
        <begin position="100"/>
        <end position="135"/>
    </location>
</feature>
<feature type="region of interest" description="Disordered" evidence="1">
    <location>
        <begin position="36"/>
        <end position="73"/>
    </location>
</feature>
<dbReference type="Gramene" id="Jr16_00470_p2">
    <property type="protein sequence ID" value="cds.Jr16_00470_p2"/>
    <property type="gene ID" value="Jr16_00470"/>
</dbReference>
<sequence>MGVEVFEAFRGVFVKSGEVEKQGEATCAGGKEIVSWDMEGSADFESGSTEAVDNESTDGGKERDRKEGGLDLRGGEVDVLKNKGFHGGEGGGMEWGRRVGEVMEDDGRGGGGDGGDVGGGGAKVDGWRSDEDVDG</sequence>
<name>A0A833T8T2_JUGRE</name>
<evidence type="ECO:0000313" key="3">
    <source>
        <dbReference type="Proteomes" id="UP000619265"/>
    </source>
</evidence>
<dbReference type="Proteomes" id="UP000619265">
    <property type="component" value="Unassembled WGS sequence"/>
</dbReference>
<dbReference type="EMBL" id="LIHL02000016">
    <property type="protein sequence ID" value="KAF5442187.1"/>
    <property type="molecule type" value="Genomic_DNA"/>
</dbReference>
<comment type="caution">
    <text evidence="2">The sequence shown here is derived from an EMBL/GenBank/DDBJ whole genome shotgun (WGS) entry which is preliminary data.</text>
</comment>
<evidence type="ECO:0000256" key="1">
    <source>
        <dbReference type="SAM" id="MobiDB-lite"/>
    </source>
</evidence>
<feature type="compositionally biased region" description="Basic and acidic residues" evidence="1">
    <location>
        <begin position="125"/>
        <end position="135"/>
    </location>
</feature>
<reference evidence="2" key="1">
    <citation type="submission" date="2015-10" db="EMBL/GenBank/DDBJ databases">
        <authorList>
            <person name="Martinez-Garcia P.J."/>
            <person name="Crepeau M.W."/>
            <person name="Puiu D."/>
            <person name="Gonzalez-Ibeas D."/>
            <person name="Whalen J."/>
            <person name="Stevens K."/>
            <person name="Paul R."/>
            <person name="Butterfield T."/>
            <person name="Britton M."/>
            <person name="Reagan R."/>
            <person name="Chakraborty S."/>
            <person name="Walawage S.L."/>
            <person name="Vasquez-Gross H.A."/>
            <person name="Cardeno C."/>
            <person name="Famula R."/>
            <person name="Pratt K."/>
            <person name="Kuruganti S."/>
            <person name="Aradhya M.K."/>
            <person name="Leslie C.A."/>
            <person name="Dandekar A.M."/>
            <person name="Salzberg S.L."/>
            <person name="Wegrzyn J.L."/>
            <person name="Langley C.H."/>
            <person name="Neale D.B."/>
        </authorList>
    </citation>
    <scope>NUCLEOTIDE SEQUENCE</scope>
    <source>
        <tissue evidence="2">Leaves</tissue>
    </source>
</reference>
<feature type="compositionally biased region" description="Gly residues" evidence="1">
    <location>
        <begin position="109"/>
        <end position="123"/>
    </location>
</feature>
<feature type="compositionally biased region" description="Basic and acidic residues" evidence="1">
    <location>
        <begin position="58"/>
        <end position="73"/>
    </location>
</feature>